<accession>A0A1M6HQA5</accession>
<protein>
    <submittedName>
        <fullName evidence="1">Uncharacterized protein</fullName>
    </submittedName>
</protein>
<sequence length="41" mass="4801">MNVKIKLCKSKEEAYGSTYSYYNMYMGTDKLIETIVVDEQN</sequence>
<dbReference type="AlphaFoldDB" id="A0A1M6HQA5"/>
<reference evidence="2" key="1">
    <citation type="submission" date="2016-11" db="EMBL/GenBank/DDBJ databases">
        <authorList>
            <person name="Varghese N."/>
            <person name="Submissions S."/>
        </authorList>
    </citation>
    <scope>NUCLEOTIDE SEQUENCE [LARGE SCALE GENOMIC DNA]</scope>
    <source>
        <strain evidence="2">DSM 26884</strain>
    </source>
</reference>
<dbReference type="EMBL" id="FQZN01000019">
    <property type="protein sequence ID" value="SHJ24336.1"/>
    <property type="molecule type" value="Genomic_DNA"/>
</dbReference>
<proteinExistence type="predicted"/>
<organism evidence="1 2">
    <name type="scientific">Bacteroides stercorirosoris</name>
    <dbReference type="NCBI Taxonomy" id="871324"/>
    <lineage>
        <taxon>Bacteria</taxon>
        <taxon>Pseudomonadati</taxon>
        <taxon>Bacteroidota</taxon>
        <taxon>Bacteroidia</taxon>
        <taxon>Bacteroidales</taxon>
        <taxon>Bacteroidaceae</taxon>
        <taxon>Bacteroides</taxon>
    </lineage>
</organism>
<gene>
    <name evidence="1" type="ORF">SAMN05444350_11930</name>
</gene>
<evidence type="ECO:0000313" key="2">
    <source>
        <dbReference type="Proteomes" id="UP000184192"/>
    </source>
</evidence>
<name>A0A1M6HQA5_9BACE</name>
<keyword evidence="2" id="KW-1185">Reference proteome</keyword>
<evidence type="ECO:0000313" key="1">
    <source>
        <dbReference type="EMBL" id="SHJ24336.1"/>
    </source>
</evidence>
<dbReference type="Proteomes" id="UP000184192">
    <property type="component" value="Unassembled WGS sequence"/>
</dbReference>